<evidence type="ECO:0000256" key="1">
    <source>
        <dbReference type="SAM" id="MobiDB-lite"/>
    </source>
</evidence>
<accession>A0A0A9E4L9</accession>
<dbReference type="EMBL" id="GBRH01203927">
    <property type="protein sequence ID" value="JAD93968.1"/>
    <property type="molecule type" value="Transcribed_RNA"/>
</dbReference>
<evidence type="ECO:0000313" key="2">
    <source>
        <dbReference type="EMBL" id="JAD93968.1"/>
    </source>
</evidence>
<sequence>MSPGTLALMCDEQDTMFATSQNAVSQQTAPVNQNQSELYAEQERCVLMEFRDCLRKLVTCGRMKEERYSMAIKSEASSYLGQVNGVSRVPYSKVDVPAVVKTFPQSSSSQPVAGNPVTGHLDKKMKPES</sequence>
<proteinExistence type="predicted"/>
<organism evidence="2">
    <name type="scientific">Arundo donax</name>
    <name type="common">Giant reed</name>
    <name type="synonym">Donax arundinaceus</name>
    <dbReference type="NCBI Taxonomy" id="35708"/>
    <lineage>
        <taxon>Eukaryota</taxon>
        <taxon>Viridiplantae</taxon>
        <taxon>Streptophyta</taxon>
        <taxon>Embryophyta</taxon>
        <taxon>Tracheophyta</taxon>
        <taxon>Spermatophyta</taxon>
        <taxon>Magnoliopsida</taxon>
        <taxon>Liliopsida</taxon>
        <taxon>Poales</taxon>
        <taxon>Poaceae</taxon>
        <taxon>PACMAD clade</taxon>
        <taxon>Arundinoideae</taxon>
        <taxon>Arundineae</taxon>
        <taxon>Arundo</taxon>
    </lineage>
</organism>
<name>A0A0A9E4L9_ARUDO</name>
<protein>
    <submittedName>
        <fullName evidence="2">Uncharacterized protein</fullName>
    </submittedName>
</protein>
<reference evidence="2" key="2">
    <citation type="journal article" date="2015" name="Data Brief">
        <title>Shoot transcriptome of the giant reed, Arundo donax.</title>
        <authorList>
            <person name="Barrero R.A."/>
            <person name="Guerrero F.D."/>
            <person name="Moolhuijzen P."/>
            <person name="Goolsby J.A."/>
            <person name="Tidwell J."/>
            <person name="Bellgard S.E."/>
            <person name="Bellgard M.I."/>
        </authorList>
    </citation>
    <scope>NUCLEOTIDE SEQUENCE</scope>
    <source>
        <tissue evidence="2">Shoot tissue taken approximately 20 cm above the soil surface</tissue>
    </source>
</reference>
<reference evidence="2" key="1">
    <citation type="submission" date="2014-09" db="EMBL/GenBank/DDBJ databases">
        <authorList>
            <person name="Magalhaes I.L.F."/>
            <person name="Oliveira U."/>
            <person name="Santos F.R."/>
            <person name="Vidigal T.H.D.A."/>
            <person name="Brescovit A.D."/>
            <person name="Santos A.J."/>
        </authorList>
    </citation>
    <scope>NUCLEOTIDE SEQUENCE</scope>
    <source>
        <tissue evidence="2">Shoot tissue taken approximately 20 cm above the soil surface</tissue>
    </source>
</reference>
<feature type="compositionally biased region" description="Basic and acidic residues" evidence="1">
    <location>
        <begin position="120"/>
        <end position="129"/>
    </location>
</feature>
<feature type="region of interest" description="Disordered" evidence="1">
    <location>
        <begin position="104"/>
        <end position="129"/>
    </location>
</feature>
<dbReference type="AlphaFoldDB" id="A0A0A9E4L9"/>